<organism evidence="1 2">
    <name type="scientific">Protopolystoma xenopodis</name>
    <dbReference type="NCBI Taxonomy" id="117903"/>
    <lineage>
        <taxon>Eukaryota</taxon>
        <taxon>Metazoa</taxon>
        <taxon>Spiralia</taxon>
        <taxon>Lophotrochozoa</taxon>
        <taxon>Platyhelminthes</taxon>
        <taxon>Monogenea</taxon>
        <taxon>Polyopisthocotylea</taxon>
        <taxon>Polystomatidea</taxon>
        <taxon>Polystomatidae</taxon>
        <taxon>Protopolystoma</taxon>
    </lineage>
</organism>
<comment type="caution">
    <text evidence="1">The sequence shown here is derived from an EMBL/GenBank/DDBJ whole genome shotgun (WGS) entry which is preliminary data.</text>
</comment>
<sequence length="99" mass="10716">MDPSCGRILRESAGPLKAVSQQVVFWGQVPGAGGCSGKGVSKPRYAGWEVTTRDAVCRGFDEPELRGWDKNIDSCLLSVSDGCWAKQAIHKEACHHETV</sequence>
<proteinExistence type="predicted"/>
<evidence type="ECO:0000313" key="2">
    <source>
        <dbReference type="Proteomes" id="UP000784294"/>
    </source>
</evidence>
<evidence type="ECO:0000313" key="1">
    <source>
        <dbReference type="EMBL" id="VEL29253.1"/>
    </source>
</evidence>
<dbReference type="EMBL" id="CAAALY010101593">
    <property type="protein sequence ID" value="VEL29253.1"/>
    <property type="molecule type" value="Genomic_DNA"/>
</dbReference>
<keyword evidence="2" id="KW-1185">Reference proteome</keyword>
<protein>
    <submittedName>
        <fullName evidence="1">Uncharacterized protein</fullName>
    </submittedName>
</protein>
<gene>
    <name evidence="1" type="ORF">PXEA_LOCUS22693</name>
</gene>
<name>A0A3S5CKR4_9PLAT</name>
<dbReference type="AlphaFoldDB" id="A0A3S5CKR4"/>
<accession>A0A3S5CKR4</accession>
<reference evidence="1" key="1">
    <citation type="submission" date="2018-11" db="EMBL/GenBank/DDBJ databases">
        <authorList>
            <consortium name="Pathogen Informatics"/>
        </authorList>
    </citation>
    <scope>NUCLEOTIDE SEQUENCE</scope>
</reference>
<dbReference type="PROSITE" id="PS51257">
    <property type="entry name" value="PROKAR_LIPOPROTEIN"/>
    <property type="match status" value="1"/>
</dbReference>
<dbReference type="Proteomes" id="UP000784294">
    <property type="component" value="Unassembled WGS sequence"/>
</dbReference>